<evidence type="ECO:0000259" key="1">
    <source>
        <dbReference type="Pfam" id="PF01370"/>
    </source>
</evidence>
<protein>
    <submittedName>
        <fullName evidence="2">Vi polysaccharide biosynthesis protein vipB/tviC</fullName>
    </submittedName>
</protein>
<organism evidence="2 3">
    <name type="scientific">Candidatus Syntropharchaeum caldarium</name>
    <dbReference type="NCBI Taxonomy" id="1838285"/>
    <lineage>
        <taxon>Archaea</taxon>
        <taxon>Methanobacteriati</taxon>
        <taxon>Methanobacteriota</taxon>
        <taxon>Stenosarchaea group</taxon>
        <taxon>Methanomicrobia</taxon>
        <taxon>Methanosarcinales</taxon>
        <taxon>ANME-2 cluster</taxon>
        <taxon>Candidatus Syntropharchaeum</taxon>
    </lineage>
</organism>
<dbReference type="PANTHER" id="PTHR43245:SF13">
    <property type="entry name" value="UDP-D-APIOSE_UDP-D-XYLOSE SYNTHASE 2"/>
    <property type="match status" value="1"/>
</dbReference>
<evidence type="ECO:0000313" key="2">
    <source>
        <dbReference type="EMBL" id="OFV68276.1"/>
    </source>
</evidence>
<dbReference type="PRINTS" id="PR01713">
    <property type="entry name" value="NUCEPIMERASE"/>
</dbReference>
<dbReference type="PATRIC" id="fig|1838285.3.peg.926"/>
<comment type="caution">
    <text evidence="2">The sequence shown here is derived from an EMBL/GenBank/DDBJ whole genome shotgun (WGS) entry which is preliminary data.</text>
</comment>
<dbReference type="Gene3D" id="3.40.50.720">
    <property type="entry name" value="NAD(P)-binding Rossmann-like Domain"/>
    <property type="match status" value="1"/>
</dbReference>
<sequence length="308" mass="33676">MKFVVTGGAGFIGSNLAEELAEMGEVTIIDDLSSGRLENISDLLDKNNVNFIRESIANLTSLKAHFADADCVFHQAAIASVQRSVEDPLLIDEVNARGTLNVLIAARDCGVKKVICASSSAVYGDSPELPKREDMSPCPLSPYAVSKLTGEYYCKVFSEIYGIDTVSLRYFNVYGPRQDPSSEYAAVIPKFIKILLKKEPPVIFGDGTQTRDFVFVEDVVRANILAMKHGNVRGVFNVAGGKKITINELLNTIMEVVGIELDPIHTEPRAGDIKDSVADISLAKNVLGYEPAFDLKEGLSRTINWLRE</sequence>
<dbReference type="STRING" id="1838285.SCAL_000916"/>
<proteinExistence type="predicted"/>
<dbReference type="InterPro" id="IPR036291">
    <property type="entry name" value="NAD(P)-bd_dom_sf"/>
</dbReference>
<dbReference type="Pfam" id="PF01370">
    <property type="entry name" value="Epimerase"/>
    <property type="match status" value="1"/>
</dbReference>
<dbReference type="Gene3D" id="3.90.25.10">
    <property type="entry name" value="UDP-galactose 4-epimerase, domain 1"/>
    <property type="match status" value="1"/>
</dbReference>
<dbReference type="PANTHER" id="PTHR43245">
    <property type="entry name" value="BIFUNCTIONAL POLYMYXIN RESISTANCE PROTEIN ARNA"/>
    <property type="match status" value="1"/>
</dbReference>
<dbReference type="AlphaFoldDB" id="A0A1F2PCB2"/>
<dbReference type="CDD" id="cd05256">
    <property type="entry name" value="UDP_AE_SDR_e"/>
    <property type="match status" value="1"/>
</dbReference>
<name>A0A1F2PCB2_9EURY</name>
<feature type="domain" description="NAD-dependent epimerase/dehydratase" evidence="1">
    <location>
        <begin position="4"/>
        <end position="239"/>
    </location>
</feature>
<gene>
    <name evidence="2" type="ORF">SCAL_000916</name>
</gene>
<dbReference type="InterPro" id="IPR050177">
    <property type="entry name" value="Lipid_A_modif_metabolic_enz"/>
</dbReference>
<reference evidence="2" key="1">
    <citation type="submission" date="2016-05" db="EMBL/GenBank/DDBJ databases">
        <title>Microbial consortia oxidize butane by reversing methanogenesis.</title>
        <authorList>
            <person name="Laso-Perez R."/>
            <person name="Richter M."/>
            <person name="Wegener G."/>
            <person name="Musat F."/>
        </authorList>
    </citation>
    <scope>NUCLEOTIDE SEQUENCE [LARGE SCALE GENOMIC DNA]</scope>
    <source>
        <strain evidence="2">BOX2</strain>
    </source>
</reference>
<dbReference type="EMBL" id="LYOS01000002">
    <property type="protein sequence ID" value="OFV68276.1"/>
    <property type="molecule type" value="Genomic_DNA"/>
</dbReference>
<accession>A0A1F2PCB2</accession>
<keyword evidence="3" id="KW-1185">Reference proteome</keyword>
<evidence type="ECO:0000313" key="3">
    <source>
        <dbReference type="Proteomes" id="UP000186940"/>
    </source>
</evidence>
<dbReference type="Proteomes" id="UP000186940">
    <property type="component" value="Unassembled WGS sequence"/>
</dbReference>
<dbReference type="SUPFAM" id="SSF51735">
    <property type="entry name" value="NAD(P)-binding Rossmann-fold domains"/>
    <property type="match status" value="1"/>
</dbReference>
<dbReference type="InterPro" id="IPR001509">
    <property type="entry name" value="Epimerase_deHydtase"/>
</dbReference>